<feature type="transmembrane region" description="Helical" evidence="1">
    <location>
        <begin position="21"/>
        <end position="41"/>
    </location>
</feature>
<protein>
    <submittedName>
        <fullName evidence="2">DUF2878 domain-containing protein</fullName>
    </submittedName>
</protein>
<name>A0A9X1YFS1_9BURK</name>
<dbReference type="RefSeq" id="WP_275680687.1">
    <property type="nucleotide sequence ID" value="NZ_JAJLJH010000001.1"/>
</dbReference>
<dbReference type="Proteomes" id="UP001139353">
    <property type="component" value="Unassembled WGS sequence"/>
</dbReference>
<dbReference type="AlphaFoldDB" id="A0A9X1YFS1"/>
<organism evidence="2 3">
    <name type="scientific">Scleromatobacter humisilvae</name>
    <dbReference type="NCBI Taxonomy" id="2897159"/>
    <lineage>
        <taxon>Bacteria</taxon>
        <taxon>Pseudomonadati</taxon>
        <taxon>Pseudomonadota</taxon>
        <taxon>Betaproteobacteria</taxon>
        <taxon>Burkholderiales</taxon>
        <taxon>Sphaerotilaceae</taxon>
        <taxon>Scleromatobacter</taxon>
    </lineage>
</organism>
<feature type="transmembrane region" description="Helical" evidence="1">
    <location>
        <begin position="133"/>
        <end position="151"/>
    </location>
</feature>
<comment type="caution">
    <text evidence="2">The sequence shown here is derived from an EMBL/GenBank/DDBJ whole genome shotgun (WGS) entry which is preliminary data.</text>
</comment>
<keyword evidence="1" id="KW-0812">Transmembrane</keyword>
<dbReference type="EMBL" id="JAJLJH010000001">
    <property type="protein sequence ID" value="MCK9684660.1"/>
    <property type="molecule type" value="Genomic_DNA"/>
</dbReference>
<dbReference type="Pfam" id="PF11086">
    <property type="entry name" value="DUF2878"/>
    <property type="match status" value="1"/>
</dbReference>
<sequence length="196" mass="20599">MQLSPALARAPARDAGAPSRVRQVANFVVFEAAWFACILGVAHGEPLWGTAAVVAAIAWHVAISARPATELALAAILGAIGLVAESLVVAQGHVAYPAGQPVAWLAPYWMVALWAEFGIALNVTLRWLKRKPLLAVVLGAVFGPLSYLGGVRLGGAHFVDEPAALVTLACMWAVLMPLVMWISDRFDGVAPQPAHA</sequence>
<evidence type="ECO:0000256" key="1">
    <source>
        <dbReference type="SAM" id="Phobius"/>
    </source>
</evidence>
<reference evidence="2" key="1">
    <citation type="submission" date="2021-11" db="EMBL/GenBank/DDBJ databases">
        <title>BS-T2-15 a new species belonging to the Comamonadaceae family isolated from the soil of a French oak forest.</title>
        <authorList>
            <person name="Mieszkin S."/>
            <person name="Alain K."/>
        </authorList>
    </citation>
    <scope>NUCLEOTIDE SEQUENCE</scope>
    <source>
        <strain evidence="2">BS-T2-15</strain>
    </source>
</reference>
<feature type="transmembrane region" description="Helical" evidence="1">
    <location>
        <begin position="71"/>
        <end position="90"/>
    </location>
</feature>
<feature type="transmembrane region" description="Helical" evidence="1">
    <location>
        <begin position="47"/>
        <end position="64"/>
    </location>
</feature>
<proteinExistence type="predicted"/>
<accession>A0A9X1YFS1</accession>
<keyword evidence="1" id="KW-1133">Transmembrane helix</keyword>
<feature type="transmembrane region" description="Helical" evidence="1">
    <location>
        <begin position="102"/>
        <end position="121"/>
    </location>
</feature>
<feature type="transmembrane region" description="Helical" evidence="1">
    <location>
        <begin position="163"/>
        <end position="182"/>
    </location>
</feature>
<evidence type="ECO:0000313" key="2">
    <source>
        <dbReference type="EMBL" id="MCK9684660.1"/>
    </source>
</evidence>
<dbReference type="InterPro" id="IPR021306">
    <property type="entry name" value="DUF2878"/>
</dbReference>
<gene>
    <name evidence="2" type="ORF">LPC04_02950</name>
</gene>
<keyword evidence="3" id="KW-1185">Reference proteome</keyword>
<evidence type="ECO:0000313" key="3">
    <source>
        <dbReference type="Proteomes" id="UP001139353"/>
    </source>
</evidence>
<keyword evidence="1" id="KW-0472">Membrane</keyword>